<dbReference type="InterPro" id="IPR003838">
    <property type="entry name" value="ABC3_permease_C"/>
</dbReference>
<proteinExistence type="predicted"/>
<comment type="caution">
    <text evidence="9">The sequence shown here is derived from an EMBL/GenBank/DDBJ whole genome shotgun (WGS) entry which is preliminary data.</text>
</comment>
<evidence type="ECO:0000256" key="4">
    <source>
        <dbReference type="ARBA" id="ARBA00022989"/>
    </source>
</evidence>
<dbReference type="InterPro" id="IPR025857">
    <property type="entry name" value="MacB_PCD"/>
</dbReference>
<name>A0ABW5Y956_9SPHI</name>
<dbReference type="PANTHER" id="PTHR30572:SF18">
    <property type="entry name" value="ABC-TYPE MACROLIDE FAMILY EXPORT SYSTEM PERMEASE COMPONENT 2"/>
    <property type="match status" value="1"/>
</dbReference>
<evidence type="ECO:0000259" key="8">
    <source>
        <dbReference type="Pfam" id="PF12704"/>
    </source>
</evidence>
<feature type="transmembrane region" description="Helical" evidence="6">
    <location>
        <begin position="377"/>
        <end position="398"/>
    </location>
</feature>
<dbReference type="EMBL" id="JBHUPD010000001">
    <property type="protein sequence ID" value="MFD2871884.1"/>
    <property type="molecule type" value="Genomic_DNA"/>
</dbReference>
<feature type="transmembrane region" description="Helical" evidence="6">
    <location>
        <begin position="283"/>
        <end position="303"/>
    </location>
</feature>
<dbReference type="Pfam" id="PF02687">
    <property type="entry name" value="FtsX"/>
    <property type="match status" value="1"/>
</dbReference>
<evidence type="ECO:0000256" key="3">
    <source>
        <dbReference type="ARBA" id="ARBA00022692"/>
    </source>
</evidence>
<evidence type="ECO:0000256" key="1">
    <source>
        <dbReference type="ARBA" id="ARBA00004651"/>
    </source>
</evidence>
<dbReference type="RefSeq" id="WP_377182999.1">
    <property type="nucleotide sequence ID" value="NZ_JBHUPD010000001.1"/>
</dbReference>
<gene>
    <name evidence="9" type="ORF">ACFS5N_05360</name>
</gene>
<feature type="transmembrane region" description="Helical" evidence="6">
    <location>
        <begin position="330"/>
        <end position="357"/>
    </location>
</feature>
<evidence type="ECO:0000259" key="7">
    <source>
        <dbReference type="Pfam" id="PF02687"/>
    </source>
</evidence>
<evidence type="ECO:0000256" key="2">
    <source>
        <dbReference type="ARBA" id="ARBA00022475"/>
    </source>
</evidence>
<keyword evidence="2" id="KW-1003">Cell membrane</keyword>
<keyword evidence="5 6" id="KW-0472">Membrane</keyword>
<evidence type="ECO:0000313" key="10">
    <source>
        <dbReference type="Proteomes" id="UP001597557"/>
    </source>
</evidence>
<keyword evidence="10" id="KW-1185">Reference proteome</keyword>
<feature type="domain" description="ABC3 transporter permease C-terminal" evidence="7">
    <location>
        <begin position="289"/>
        <end position="403"/>
    </location>
</feature>
<feature type="domain" description="MacB-like periplasmic core" evidence="8">
    <location>
        <begin position="20"/>
        <end position="240"/>
    </location>
</feature>
<comment type="subcellular location">
    <subcellularLocation>
        <location evidence="1">Cell membrane</location>
        <topology evidence="1">Multi-pass membrane protein</topology>
    </subcellularLocation>
</comment>
<protein>
    <submittedName>
        <fullName evidence="9">ABC transporter permease</fullName>
    </submittedName>
</protein>
<keyword evidence="4 6" id="KW-1133">Transmembrane helix</keyword>
<evidence type="ECO:0000256" key="6">
    <source>
        <dbReference type="SAM" id="Phobius"/>
    </source>
</evidence>
<feature type="transmembrane region" description="Helical" evidence="6">
    <location>
        <begin position="21"/>
        <end position="41"/>
    </location>
</feature>
<accession>A0ABW5Y956</accession>
<dbReference type="Proteomes" id="UP001597557">
    <property type="component" value="Unassembled WGS sequence"/>
</dbReference>
<sequence length="412" mass="46221">MLKNYFKIAIAVLKRRKFFTFISLFGISFTLTILMVLTAFMDNVINPTYPDLKRDRSLYIGRVEIRNTKLGWRNTSSPSFYFLTRYAGSMKTPVNMAISSNTSSSNAYVGDKKIVMEIKYTNAAFWDVADFEFTEGKPYDKAQIEQSQHLAVITEKTKANYFGDERSVVGKYIEADNIKYRVIGVVKNPPITSSTYYASMYLPYTLTKGNYKDTGNMGEFGAVLLAKSTADVPKMQKEYDQIVTKIPTGDKNMDELFSSADTYFKEKVRGLYGNGPSSGFSHFSILFGAAIFLFMLLPTINLVNINITRIMERSSEIGVRKAFGASSKTLVYQFIIENLILTGIGGLLGVLLSTLALYFINQSDFLDGLHLTLNFTILFYGLIACLVFGILSGVYPAWRMSKLAIVKALKAQ</sequence>
<dbReference type="InterPro" id="IPR050250">
    <property type="entry name" value="Macrolide_Exporter_MacB"/>
</dbReference>
<evidence type="ECO:0000256" key="5">
    <source>
        <dbReference type="ARBA" id="ARBA00023136"/>
    </source>
</evidence>
<keyword evidence="3 6" id="KW-0812">Transmembrane</keyword>
<evidence type="ECO:0000313" key="9">
    <source>
        <dbReference type="EMBL" id="MFD2871884.1"/>
    </source>
</evidence>
<reference evidence="10" key="1">
    <citation type="journal article" date="2019" name="Int. J. Syst. Evol. Microbiol.">
        <title>The Global Catalogue of Microorganisms (GCM) 10K type strain sequencing project: providing services to taxonomists for standard genome sequencing and annotation.</title>
        <authorList>
            <consortium name="The Broad Institute Genomics Platform"/>
            <consortium name="The Broad Institute Genome Sequencing Center for Infectious Disease"/>
            <person name="Wu L."/>
            <person name="Ma J."/>
        </authorList>
    </citation>
    <scope>NUCLEOTIDE SEQUENCE [LARGE SCALE GENOMIC DNA]</scope>
    <source>
        <strain evidence="10">KCTC 22437</strain>
    </source>
</reference>
<dbReference type="Pfam" id="PF12704">
    <property type="entry name" value="MacB_PCD"/>
    <property type="match status" value="1"/>
</dbReference>
<dbReference type="PANTHER" id="PTHR30572">
    <property type="entry name" value="MEMBRANE COMPONENT OF TRANSPORTER-RELATED"/>
    <property type="match status" value="1"/>
</dbReference>
<organism evidence="9 10">
    <name type="scientific">Mucilaginibacter ximonensis</name>
    <dbReference type="NCBI Taxonomy" id="538021"/>
    <lineage>
        <taxon>Bacteria</taxon>
        <taxon>Pseudomonadati</taxon>
        <taxon>Bacteroidota</taxon>
        <taxon>Sphingobacteriia</taxon>
        <taxon>Sphingobacteriales</taxon>
        <taxon>Sphingobacteriaceae</taxon>
        <taxon>Mucilaginibacter</taxon>
    </lineage>
</organism>